<protein>
    <submittedName>
        <fullName evidence="1">Uncharacterized protein</fullName>
    </submittedName>
</protein>
<reference evidence="1" key="1">
    <citation type="journal article" date="2020" name="Environ. Microbiol.">
        <title>The novel and transferable erm(51) gene confers Macrolides, Lincosamides, and Streptogramins B (MLSB) resistance to clonal Rhodococcus equi in the environment.</title>
        <authorList>
            <person name="Huber L."/>
            <person name="Giguere S."/>
            <person name="Slovis N.M."/>
            <person name="Alvarez-Narvaez S."/>
            <person name="Hart K.A."/>
            <person name="Greiter M."/>
            <person name="Morris E.R.A."/>
            <person name="Cohen N.D."/>
        </authorList>
    </citation>
    <scope>NUCLEOTIDE SEQUENCE</scope>
    <source>
        <strain evidence="1">Lh_141_1</strain>
    </source>
</reference>
<organism evidence="1 2">
    <name type="scientific">Rhodococcus hoagii</name>
    <name type="common">Corynebacterium equii</name>
    <dbReference type="NCBI Taxonomy" id="43767"/>
    <lineage>
        <taxon>Bacteria</taxon>
        <taxon>Bacillati</taxon>
        <taxon>Actinomycetota</taxon>
        <taxon>Actinomycetes</taxon>
        <taxon>Mycobacteriales</taxon>
        <taxon>Nocardiaceae</taxon>
        <taxon>Prescottella</taxon>
    </lineage>
</organism>
<evidence type="ECO:0000313" key="2">
    <source>
        <dbReference type="Proteomes" id="UP000605618"/>
    </source>
</evidence>
<evidence type="ECO:0000313" key="1">
    <source>
        <dbReference type="EMBL" id="NKS24616.1"/>
    </source>
</evidence>
<comment type="caution">
    <text evidence="1">The sequence shown here is derived from an EMBL/GenBank/DDBJ whole genome shotgun (WGS) entry which is preliminary data.</text>
</comment>
<dbReference type="Proteomes" id="UP000605618">
    <property type="component" value="Unassembled WGS sequence"/>
</dbReference>
<name>A0AAE4ZC51_RHOHA</name>
<accession>A0AAE4ZC51</accession>
<dbReference type="AlphaFoldDB" id="A0AAE4ZC51"/>
<proteinExistence type="predicted"/>
<dbReference type="RefSeq" id="WP_080559261.1">
    <property type="nucleotide sequence ID" value="NZ_AP024187.1"/>
</dbReference>
<dbReference type="EMBL" id="WUYZ01000001">
    <property type="protein sequence ID" value="NKS24616.1"/>
    <property type="molecule type" value="Genomic_DNA"/>
</dbReference>
<sequence>METSEAPTGAWSQLSDAAGSGNLLLEPNVAARCAQRCGDLVDELKRLQVRAIRLHKVEGLGHLPSGIALASKFGRKASGGEYSLDQALIDHIAEVEQMRDVFLTIENRYAAAEEANTAAVAAVESQLN</sequence>
<gene>
    <name evidence="1" type="ORF">GS505_01820</name>
</gene>